<dbReference type="Pfam" id="PF00955">
    <property type="entry name" value="HCO3_cotransp"/>
    <property type="match status" value="1"/>
</dbReference>
<dbReference type="InterPro" id="IPR011531">
    <property type="entry name" value="HCO3_transpt-like_TM_dom"/>
</dbReference>
<comment type="subcellular location">
    <subcellularLocation>
        <location evidence="1">Membrane</location>
        <topology evidence="1">Multi-pass membrane protein</topology>
    </subcellularLocation>
</comment>
<comment type="caution">
    <text evidence="7">The sequence shown here is derived from an EMBL/GenBank/DDBJ whole genome shotgun (WGS) entry which is preliminary data.</text>
</comment>
<evidence type="ECO:0000256" key="1">
    <source>
        <dbReference type="ARBA" id="ARBA00004141"/>
    </source>
</evidence>
<feature type="transmembrane region" description="Helical" evidence="5">
    <location>
        <begin position="12"/>
        <end position="30"/>
    </location>
</feature>
<evidence type="ECO:0000256" key="2">
    <source>
        <dbReference type="ARBA" id="ARBA00022692"/>
    </source>
</evidence>
<dbReference type="InterPro" id="IPR003020">
    <property type="entry name" value="HCO3_transpt_euk"/>
</dbReference>
<dbReference type="GO" id="GO:0016323">
    <property type="term" value="C:basolateral plasma membrane"/>
    <property type="evidence" value="ECO:0007669"/>
    <property type="project" value="TreeGrafter"/>
</dbReference>
<keyword evidence="3 5" id="KW-1133">Transmembrane helix</keyword>
<reference evidence="7" key="1">
    <citation type="submission" date="2021-06" db="EMBL/GenBank/DDBJ databases">
        <authorList>
            <person name="Hodson N. C."/>
            <person name="Mongue J. A."/>
            <person name="Jaron S. K."/>
        </authorList>
    </citation>
    <scope>NUCLEOTIDE SEQUENCE</scope>
</reference>
<evidence type="ECO:0000256" key="4">
    <source>
        <dbReference type="ARBA" id="ARBA00023136"/>
    </source>
</evidence>
<dbReference type="GO" id="GO:0006820">
    <property type="term" value="P:monoatomic anion transport"/>
    <property type="evidence" value="ECO:0007669"/>
    <property type="project" value="InterPro"/>
</dbReference>
<keyword evidence="4 5" id="KW-0472">Membrane</keyword>
<evidence type="ECO:0000313" key="8">
    <source>
        <dbReference type="Proteomes" id="UP000708208"/>
    </source>
</evidence>
<dbReference type="GO" id="GO:0050801">
    <property type="term" value="P:monoatomic ion homeostasis"/>
    <property type="evidence" value="ECO:0007669"/>
    <property type="project" value="TreeGrafter"/>
</dbReference>
<evidence type="ECO:0000256" key="3">
    <source>
        <dbReference type="ARBA" id="ARBA00022989"/>
    </source>
</evidence>
<dbReference type="EMBL" id="CAJVCH010539596">
    <property type="protein sequence ID" value="CAG7826386.1"/>
    <property type="molecule type" value="Genomic_DNA"/>
</dbReference>
<keyword evidence="8" id="KW-1185">Reference proteome</keyword>
<evidence type="ECO:0000313" key="7">
    <source>
        <dbReference type="EMBL" id="CAG7826386.1"/>
    </source>
</evidence>
<protein>
    <recommendedName>
        <fullName evidence="6">Bicarbonate transporter-like transmembrane domain-containing protein</fullName>
    </recommendedName>
</protein>
<dbReference type="Proteomes" id="UP000708208">
    <property type="component" value="Unassembled WGS sequence"/>
</dbReference>
<sequence length="70" mass="8218">IRRVPQRKVHQFTGFQVLQLAVMCAIGFVPWPYVKMIFPVILFLLLPIRYKIIPHVIEQKYLNALDGLNL</sequence>
<dbReference type="AlphaFoldDB" id="A0A8J2L522"/>
<feature type="domain" description="Bicarbonate transporter-like transmembrane" evidence="6">
    <location>
        <begin position="1"/>
        <end position="67"/>
    </location>
</feature>
<keyword evidence="2 5" id="KW-0812">Transmembrane</keyword>
<name>A0A8J2L522_9HEXA</name>
<organism evidence="7 8">
    <name type="scientific">Allacma fusca</name>
    <dbReference type="NCBI Taxonomy" id="39272"/>
    <lineage>
        <taxon>Eukaryota</taxon>
        <taxon>Metazoa</taxon>
        <taxon>Ecdysozoa</taxon>
        <taxon>Arthropoda</taxon>
        <taxon>Hexapoda</taxon>
        <taxon>Collembola</taxon>
        <taxon>Symphypleona</taxon>
        <taxon>Sminthuridae</taxon>
        <taxon>Allacma</taxon>
    </lineage>
</organism>
<dbReference type="PANTHER" id="PTHR11453:SF127">
    <property type="entry name" value="SOLUTE CARRIER FAMILY 4 MEMBER 11"/>
    <property type="match status" value="1"/>
</dbReference>
<evidence type="ECO:0000256" key="5">
    <source>
        <dbReference type="SAM" id="Phobius"/>
    </source>
</evidence>
<accession>A0A8J2L522</accession>
<feature type="non-terminal residue" evidence="7">
    <location>
        <position position="1"/>
    </location>
</feature>
<dbReference type="OrthoDB" id="1735926at2759"/>
<dbReference type="GO" id="GO:0005452">
    <property type="term" value="F:solute:inorganic anion antiporter activity"/>
    <property type="evidence" value="ECO:0007669"/>
    <property type="project" value="InterPro"/>
</dbReference>
<evidence type="ECO:0000259" key="6">
    <source>
        <dbReference type="Pfam" id="PF00955"/>
    </source>
</evidence>
<gene>
    <name evidence="7" type="ORF">AFUS01_LOCUS36440</name>
</gene>
<dbReference type="PANTHER" id="PTHR11453">
    <property type="entry name" value="ANION EXCHANGE PROTEIN"/>
    <property type="match status" value="1"/>
</dbReference>
<proteinExistence type="predicted"/>